<evidence type="ECO:0000313" key="8">
    <source>
        <dbReference type="EnsemblMetazoa" id="GPPI010997-PA"/>
    </source>
</evidence>
<keyword evidence="9" id="KW-1185">Reference proteome</keyword>
<dbReference type="GO" id="GO:0006309">
    <property type="term" value="P:apoptotic DNA fragmentation"/>
    <property type="evidence" value="ECO:0007669"/>
    <property type="project" value="TreeGrafter"/>
</dbReference>
<feature type="domain" description="DNA/RNA non-specific endonuclease/pyrophosphatase/phosphodiesterase" evidence="7">
    <location>
        <begin position="231"/>
        <end position="480"/>
    </location>
</feature>
<evidence type="ECO:0000256" key="3">
    <source>
        <dbReference type="ARBA" id="ARBA00022759"/>
    </source>
</evidence>
<sequence>MNNAGFEYNFEEHNTHKEFIFTQLHSTATYVFVCVIVRRHFPANTLQYDYELKINLCYYCDIVVPVDKAFVNLYFSGVLCIFLGPPCLLDIQKDFPDVNEPQPLYLVPGTTQFWLPNERGLLSIPRGATIELHCSKGFSNATKQYNESNGLKMLQNSRTICLRCLQDKIFLWQDEKHELRQFVCTEHIRYKVERTNEPCGMMPATGMTNAAMSSSAREYRVGFSATHKGRFLETMRICYDEALLRTYYVQHTLSPAILHMQKFVKRLSFSKAGYFDDLDINYFYKRKNQHERVALLLKGEHLEYLFDNKSLYLVRGHLAAKADFLYATQQHSTFHYFNVAPQWQSFNAGQWATLEYNVRGFVARSHLQVDCYTGTWGILQLPIVRETRAIQWQDFYLGVDKNNNEILPVPKLFFRIILDSSHPNRGIALIGVNNPHAGIREIEESYVICRDIREEIPWLRWMRNENVRKGYLYACRVSELTEAVQHLPHYLTNVTEILQ</sequence>
<evidence type="ECO:0008006" key="10">
    <source>
        <dbReference type="Google" id="ProtNLM"/>
    </source>
</evidence>
<dbReference type="GO" id="GO:0000014">
    <property type="term" value="F:single-stranded DNA endodeoxyribonuclease activity"/>
    <property type="evidence" value="ECO:0007669"/>
    <property type="project" value="TreeGrafter"/>
</dbReference>
<dbReference type="VEuPathDB" id="VectorBase:GPPI010997"/>
<evidence type="ECO:0000259" key="6">
    <source>
        <dbReference type="SMART" id="SM00477"/>
    </source>
</evidence>
<dbReference type="EnsemblMetazoa" id="GPPI010997-RA">
    <property type="protein sequence ID" value="GPPI010997-PA"/>
    <property type="gene ID" value="GPPI010997"/>
</dbReference>
<dbReference type="GO" id="GO:0003676">
    <property type="term" value="F:nucleic acid binding"/>
    <property type="evidence" value="ECO:0007669"/>
    <property type="project" value="InterPro"/>
</dbReference>
<organism evidence="8 9">
    <name type="scientific">Glossina palpalis gambiensis</name>
    <dbReference type="NCBI Taxonomy" id="67801"/>
    <lineage>
        <taxon>Eukaryota</taxon>
        <taxon>Metazoa</taxon>
        <taxon>Ecdysozoa</taxon>
        <taxon>Arthropoda</taxon>
        <taxon>Hexapoda</taxon>
        <taxon>Insecta</taxon>
        <taxon>Pterygota</taxon>
        <taxon>Neoptera</taxon>
        <taxon>Endopterygota</taxon>
        <taxon>Diptera</taxon>
        <taxon>Brachycera</taxon>
        <taxon>Muscomorpha</taxon>
        <taxon>Hippoboscoidea</taxon>
        <taxon>Glossinidae</taxon>
        <taxon>Glossina</taxon>
    </lineage>
</organism>
<feature type="binding site" evidence="5">
    <location>
        <position position="347"/>
    </location>
    <ligand>
        <name>Mg(2+)</name>
        <dbReference type="ChEBI" id="CHEBI:18420"/>
        <note>catalytic</note>
    </ligand>
</feature>
<dbReference type="SMART" id="SM00477">
    <property type="entry name" value="NUC"/>
    <property type="match status" value="1"/>
</dbReference>
<protein>
    <recommendedName>
        <fullName evidence="10">DNA/RNA non-specific endonuclease domain-containing protein</fullName>
    </recommendedName>
</protein>
<dbReference type="InterPro" id="IPR044929">
    <property type="entry name" value="DNA/RNA_non-sp_Endonuclease_sf"/>
</dbReference>
<dbReference type="EMBL" id="JXJN01004670">
    <property type="status" value="NOT_ANNOTATED_CDS"/>
    <property type="molecule type" value="Genomic_DNA"/>
</dbReference>
<feature type="domain" description="ENPP1-3/EXOG-like endonuclease/phosphodiesterase" evidence="6">
    <location>
        <begin position="238"/>
        <end position="455"/>
    </location>
</feature>
<name>A0A1B0AWF2_9MUSC</name>
<dbReference type="STRING" id="67801.A0A1B0AWF2"/>
<dbReference type="AlphaFoldDB" id="A0A1B0AWF2"/>
<dbReference type="Proteomes" id="UP000092460">
    <property type="component" value="Unassembled WGS sequence"/>
</dbReference>
<dbReference type="GO" id="GO:0004521">
    <property type="term" value="F:RNA endonuclease activity"/>
    <property type="evidence" value="ECO:0007669"/>
    <property type="project" value="TreeGrafter"/>
</dbReference>
<dbReference type="GO" id="GO:0046872">
    <property type="term" value="F:metal ion binding"/>
    <property type="evidence" value="ECO:0007669"/>
    <property type="project" value="UniProtKB-KW"/>
</dbReference>
<dbReference type="InterPro" id="IPR040255">
    <property type="entry name" value="Non-specific_endonuclease"/>
</dbReference>
<dbReference type="GO" id="GO:0005743">
    <property type="term" value="C:mitochondrial inner membrane"/>
    <property type="evidence" value="ECO:0007669"/>
    <property type="project" value="TreeGrafter"/>
</dbReference>
<keyword evidence="5" id="KW-0479">Metal-binding</keyword>
<dbReference type="PANTHER" id="PTHR13966">
    <property type="entry name" value="ENDONUCLEASE RELATED"/>
    <property type="match status" value="1"/>
</dbReference>
<dbReference type="Pfam" id="PF01223">
    <property type="entry name" value="Endonuclease_NS"/>
    <property type="match status" value="1"/>
</dbReference>
<reference evidence="8" key="2">
    <citation type="submission" date="2020-05" db="UniProtKB">
        <authorList>
            <consortium name="EnsemblMetazoa"/>
        </authorList>
    </citation>
    <scope>IDENTIFICATION</scope>
    <source>
        <strain evidence="8">IAEA</strain>
    </source>
</reference>
<dbReference type="SUPFAM" id="SSF54060">
    <property type="entry name" value="His-Me finger endonucleases"/>
    <property type="match status" value="1"/>
</dbReference>
<evidence type="ECO:0000256" key="5">
    <source>
        <dbReference type="PIRSR" id="PIRSR640255-2"/>
    </source>
</evidence>
<keyword evidence="3" id="KW-0255">Endonuclease</keyword>
<feature type="active site" description="Proton acceptor" evidence="4">
    <location>
        <position position="317"/>
    </location>
</feature>
<dbReference type="InterPro" id="IPR001604">
    <property type="entry name" value="Endo_G_ENPP1-like_dom"/>
</dbReference>
<evidence type="ECO:0000313" key="9">
    <source>
        <dbReference type="Proteomes" id="UP000092460"/>
    </source>
</evidence>
<evidence type="ECO:0000256" key="2">
    <source>
        <dbReference type="ARBA" id="ARBA00022722"/>
    </source>
</evidence>
<dbReference type="Gene3D" id="3.40.570.10">
    <property type="entry name" value="Extracellular Endonuclease, subunit A"/>
    <property type="match status" value="1"/>
</dbReference>
<dbReference type="CDD" id="cd00091">
    <property type="entry name" value="NUC"/>
    <property type="match status" value="1"/>
</dbReference>
<evidence type="ECO:0000256" key="1">
    <source>
        <dbReference type="ARBA" id="ARBA00010052"/>
    </source>
</evidence>
<dbReference type="SMART" id="SM00892">
    <property type="entry name" value="Endonuclease_NS"/>
    <property type="match status" value="1"/>
</dbReference>
<dbReference type="PANTHER" id="PTHR13966:SF19">
    <property type="entry name" value="NUCLEASE EXOG, MITOCHONDRIAL"/>
    <property type="match status" value="1"/>
</dbReference>
<dbReference type="FunFam" id="3.40.570.10:FF:000007">
    <property type="entry name" value="Alkaline nuclease"/>
    <property type="match status" value="1"/>
</dbReference>
<keyword evidence="3" id="KW-0378">Hydrolase</keyword>
<dbReference type="InterPro" id="IPR020821">
    <property type="entry name" value="ENPP1-3/EXOG-like_nuc-like"/>
</dbReference>
<proteinExistence type="inferred from homology"/>
<evidence type="ECO:0000259" key="7">
    <source>
        <dbReference type="SMART" id="SM00892"/>
    </source>
</evidence>
<dbReference type="GO" id="GO:0005634">
    <property type="term" value="C:nucleus"/>
    <property type="evidence" value="ECO:0007669"/>
    <property type="project" value="TreeGrafter"/>
</dbReference>
<keyword evidence="2" id="KW-0540">Nuclease</keyword>
<dbReference type="InterPro" id="IPR044925">
    <property type="entry name" value="His-Me_finger_sf"/>
</dbReference>
<reference evidence="9" key="1">
    <citation type="submission" date="2015-01" db="EMBL/GenBank/DDBJ databases">
        <authorList>
            <person name="Aksoy S."/>
            <person name="Warren W."/>
            <person name="Wilson R.K."/>
        </authorList>
    </citation>
    <scope>NUCLEOTIDE SEQUENCE [LARGE SCALE GENOMIC DNA]</scope>
    <source>
        <strain evidence="9">IAEA</strain>
    </source>
</reference>
<accession>A0A1B0AWF2</accession>
<evidence type="ECO:0000256" key="4">
    <source>
        <dbReference type="PIRSR" id="PIRSR640255-1"/>
    </source>
</evidence>
<comment type="similarity">
    <text evidence="1">Belongs to the DNA/RNA non-specific endonuclease family.</text>
</comment>